<sequence>MTLGQRIAQYRKAMGISQEELGGRLGVSRQAVSKWETDAAAPDMENLLALAREFGVSVAELTETPEAGGENAPHQQKQRWLWVLVIAAVLAALFLSVCLVSWLFGRALTDPAEDDSSAVTNKATPSALTEFALLWTDSSGNETFLELGIQEGFFPFGRELELTEPEQILDTDYLLTTLHRADCGDLHLDYLRIGYDPEIDPESPEQESVIKITTIVPGYTTPRGISVGSSKADVIAAYGDALVYCLKEEEAPLVRHDYYYAYQTPETFGLSLCLYMRDGLVAGIALEDMAEFGCEAFLPNNVARFPLIDGEPDFSQRQEPGREDIDDTQKVYIAWNQLVTNDNLSAEELYANRWAVFAGLSELDWWAFGDLGTTEHRDDTIAAFLTWIHEQAPYSDAEIFRLQMGVKSNLDGWLADSYAGLLSAALFENPIGFVKGLACGTEEDAMYDVLHLTAYDAELYPVELEAALDTLDAALSNGSFTEAEQGWAKLLCLYLTTPIDQRSELPRSPAEVSA</sequence>
<evidence type="ECO:0000259" key="3">
    <source>
        <dbReference type="PROSITE" id="PS50943"/>
    </source>
</evidence>
<proteinExistence type="predicted"/>
<keyword evidence="2" id="KW-0812">Transmembrane</keyword>
<dbReference type="CDD" id="cd00093">
    <property type="entry name" value="HTH_XRE"/>
    <property type="match status" value="1"/>
</dbReference>
<dbReference type="EMBL" id="AP023420">
    <property type="protein sequence ID" value="BCK85563.1"/>
    <property type="molecule type" value="Genomic_DNA"/>
</dbReference>
<dbReference type="AlphaFoldDB" id="A0A810QN50"/>
<feature type="domain" description="HTH cro/C1-type" evidence="3">
    <location>
        <begin position="7"/>
        <end position="61"/>
    </location>
</feature>
<name>A0A810QN50_9FIRM</name>
<dbReference type="PANTHER" id="PTHR46558">
    <property type="entry name" value="TRACRIPTIONAL REGULATORY PROTEIN-RELATED-RELATED"/>
    <property type="match status" value="1"/>
</dbReference>
<evidence type="ECO:0000313" key="4">
    <source>
        <dbReference type="EMBL" id="BCK85563.1"/>
    </source>
</evidence>
<keyword evidence="1" id="KW-0238">DNA-binding</keyword>
<dbReference type="Proteomes" id="UP000679848">
    <property type="component" value="Chromosome"/>
</dbReference>
<gene>
    <name evidence="4" type="ORF">MM59RIKEN_28820</name>
</gene>
<keyword evidence="2" id="KW-0472">Membrane</keyword>
<feature type="transmembrane region" description="Helical" evidence="2">
    <location>
        <begin position="80"/>
        <end position="104"/>
    </location>
</feature>
<dbReference type="SMART" id="SM00530">
    <property type="entry name" value="HTH_XRE"/>
    <property type="match status" value="1"/>
</dbReference>
<evidence type="ECO:0000313" key="5">
    <source>
        <dbReference type="Proteomes" id="UP000679848"/>
    </source>
</evidence>
<dbReference type="PANTHER" id="PTHR46558:SF11">
    <property type="entry name" value="HTH-TYPE TRANSCRIPTIONAL REGULATOR XRE"/>
    <property type="match status" value="1"/>
</dbReference>
<reference evidence="4" key="1">
    <citation type="submission" date="2020-09" db="EMBL/GenBank/DDBJ databases">
        <title>New species isolated from human feces.</title>
        <authorList>
            <person name="Kitahara M."/>
            <person name="Shigeno Y."/>
            <person name="Shime M."/>
            <person name="Matsumoto Y."/>
            <person name="Nakamura S."/>
            <person name="Motooka D."/>
            <person name="Fukuoka S."/>
            <person name="Nishikawa H."/>
            <person name="Benno Y."/>
        </authorList>
    </citation>
    <scope>NUCLEOTIDE SEQUENCE</scope>
    <source>
        <strain evidence="4">MM59</strain>
    </source>
</reference>
<evidence type="ECO:0000256" key="1">
    <source>
        <dbReference type="ARBA" id="ARBA00023125"/>
    </source>
</evidence>
<dbReference type="KEGG" id="pfaa:MM59RIKEN_28820"/>
<protein>
    <recommendedName>
        <fullName evidence="3">HTH cro/C1-type domain-containing protein</fullName>
    </recommendedName>
</protein>
<accession>A0A810QN50</accession>
<dbReference type="Gene3D" id="1.10.260.40">
    <property type="entry name" value="lambda repressor-like DNA-binding domains"/>
    <property type="match status" value="1"/>
</dbReference>
<dbReference type="GO" id="GO:0003677">
    <property type="term" value="F:DNA binding"/>
    <property type="evidence" value="ECO:0007669"/>
    <property type="project" value="UniProtKB-KW"/>
</dbReference>
<keyword evidence="5" id="KW-1185">Reference proteome</keyword>
<dbReference type="PROSITE" id="PS50943">
    <property type="entry name" value="HTH_CROC1"/>
    <property type="match status" value="1"/>
</dbReference>
<dbReference type="InterPro" id="IPR010982">
    <property type="entry name" value="Lambda_DNA-bd_dom_sf"/>
</dbReference>
<keyword evidence="2" id="KW-1133">Transmembrane helix</keyword>
<dbReference type="Pfam" id="PF01381">
    <property type="entry name" value="HTH_3"/>
    <property type="match status" value="1"/>
</dbReference>
<evidence type="ECO:0000256" key="2">
    <source>
        <dbReference type="SAM" id="Phobius"/>
    </source>
</evidence>
<organism evidence="4 5">
    <name type="scientific">Pusillibacter faecalis</name>
    <dbReference type="NCBI Taxonomy" id="2714358"/>
    <lineage>
        <taxon>Bacteria</taxon>
        <taxon>Bacillati</taxon>
        <taxon>Bacillota</taxon>
        <taxon>Clostridia</taxon>
        <taxon>Eubacteriales</taxon>
        <taxon>Oscillospiraceae</taxon>
        <taxon>Pusillibacter</taxon>
    </lineage>
</organism>
<dbReference type="InterPro" id="IPR001387">
    <property type="entry name" value="Cro/C1-type_HTH"/>
</dbReference>
<dbReference type="SUPFAM" id="SSF47413">
    <property type="entry name" value="lambda repressor-like DNA-binding domains"/>
    <property type="match status" value="1"/>
</dbReference>